<organism evidence="3 4">
    <name type="scientific">Ottowia beijingensis</name>
    <dbReference type="NCBI Taxonomy" id="1207057"/>
    <lineage>
        <taxon>Bacteria</taxon>
        <taxon>Pseudomonadati</taxon>
        <taxon>Pseudomonadota</taxon>
        <taxon>Betaproteobacteria</taxon>
        <taxon>Burkholderiales</taxon>
        <taxon>Comamonadaceae</taxon>
        <taxon>Ottowia</taxon>
    </lineage>
</organism>
<gene>
    <name evidence="3" type="ORF">H0I39_12885</name>
</gene>
<name>A0A853IQB9_9BURK</name>
<protein>
    <submittedName>
        <fullName evidence="3">Uncharacterized protein</fullName>
    </submittedName>
</protein>
<dbReference type="RefSeq" id="WP_180550765.1">
    <property type="nucleotide sequence ID" value="NZ_JACCKX010000001.1"/>
</dbReference>
<evidence type="ECO:0000313" key="4">
    <source>
        <dbReference type="Proteomes" id="UP000589716"/>
    </source>
</evidence>
<evidence type="ECO:0000256" key="1">
    <source>
        <dbReference type="SAM" id="MobiDB-lite"/>
    </source>
</evidence>
<keyword evidence="4" id="KW-1185">Reference proteome</keyword>
<feature type="compositionally biased region" description="Basic and acidic residues" evidence="1">
    <location>
        <begin position="56"/>
        <end position="78"/>
    </location>
</feature>
<comment type="caution">
    <text evidence="3">The sequence shown here is derived from an EMBL/GenBank/DDBJ whole genome shotgun (WGS) entry which is preliminary data.</text>
</comment>
<dbReference type="Proteomes" id="UP000589716">
    <property type="component" value="Unassembled WGS sequence"/>
</dbReference>
<accession>A0A853IQB9</accession>
<proteinExistence type="predicted"/>
<evidence type="ECO:0000313" key="3">
    <source>
        <dbReference type="EMBL" id="NZA02432.1"/>
    </source>
</evidence>
<keyword evidence="2" id="KW-0732">Signal</keyword>
<dbReference type="EMBL" id="JACCKX010000001">
    <property type="protein sequence ID" value="NZA02432.1"/>
    <property type="molecule type" value="Genomic_DNA"/>
</dbReference>
<feature type="region of interest" description="Disordered" evidence="1">
    <location>
        <begin position="56"/>
        <end position="81"/>
    </location>
</feature>
<feature type="chain" id="PRO_5032950774" evidence="2">
    <location>
        <begin position="22"/>
        <end position="155"/>
    </location>
</feature>
<dbReference type="AlphaFoldDB" id="A0A853IQB9"/>
<evidence type="ECO:0000256" key="2">
    <source>
        <dbReference type="SAM" id="SignalP"/>
    </source>
</evidence>
<sequence length="155" mass="17395">MRTRTVTAFLLLGLLSVTGWAADARGCKDHPLFTRMSGYQLAACEKKFEQLVIKLDEDPDAARNPHPEGDRSKSRYEWDDAAGTPPDFLQVLRNYQNAATARGGAVLAEHPRYTALKFTPRAAPSTPAWRCSTKAERSNCRCWSSRPWRRKSAPT</sequence>
<feature type="signal peptide" evidence="2">
    <location>
        <begin position="1"/>
        <end position="21"/>
    </location>
</feature>
<reference evidence="3 4" key="1">
    <citation type="submission" date="2020-07" db="EMBL/GenBank/DDBJ databases">
        <authorList>
            <person name="Maaloum M."/>
        </authorList>
    </citation>
    <scope>NUCLEOTIDE SEQUENCE [LARGE SCALE GENOMIC DNA]</scope>
    <source>
        <strain evidence="3 4">GCS-AN-3</strain>
    </source>
</reference>